<name>A0A166R4Q2_9AGAM</name>
<dbReference type="EMBL" id="KV417506">
    <property type="protein sequence ID" value="KZP27899.1"/>
    <property type="molecule type" value="Genomic_DNA"/>
</dbReference>
<reference evidence="2 3" key="1">
    <citation type="journal article" date="2016" name="Mol. Biol. Evol.">
        <title>Comparative Genomics of Early-Diverging Mushroom-Forming Fungi Provides Insights into the Origins of Lignocellulose Decay Capabilities.</title>
        <authorList>
            <person name="Nagy L.G."/>
            <person name="Riley R."/>
            <person name="Tritt A."/>
            <person name="Adam C."/>
            <person name="Daum C."/>
            <person name="Floudas D."/>
            <person name="Sun H."/>
            <person name="Yadav J.S."/>
            <person name="Pangilinan J."/>
            <person name="Larsson K.H."/>
            <person name="Matsuura K."/>
            <person name="Barry K."/>
            <person name="Labutti K."/>
            <person name="Kuo R."/>
            <person name="Ohm R.A."/>
            <person name="Bhattacharya S.S."/>
            <person name="Shirouzu T."/>
            <person name="Yoshinaga Y."/>
            <person name="Martin F.M."/>
            <person name="Grigoriev I.V."/>
            <person name="Hibbett D.S."/>
        </authorList>
    </citation>
    <scope>NUCLEOTIDE SEQUENCE [LARGE SCALE GENOMIC DNA]</scope>
    <source>
        <strain evidence="2 3">CBS 109695</strain>
    </source>
</reference>
<evidence type="ECO:0000256" key="1">
    <source>
        <dbReference type="SAM" id="SignalP"/>
    </source>
</evidence>
<organism evidence="2 3">
    <name type="scientific">Athelia psychrophila</name>
    <dbReference type="NCBI Taxonomy" id="1759441"/>
    <lineage>
        <taxon>Eukaryota</taxon>
        <taxon>Fungi</taxon>
        <taxon>Dikarya</taxon>
        <taxon>Basidiomycota</taxon>
        <taxon>Agaricomycotina</taxon>
        <taxon>Agaricomycetes</taxon>
        <taxon>Agaricomycetidae</taxon>
        <taxon>Atheliales</taxon>
        <taxon>Atheliaceae</taxon>
        <taxon>Athelia</taxon>
    </lineage>
</organism>
<feature type="signal peptide" evidence="1">
    <location>
        <begin position="1"/>
        <end position="18"/>
    </location>
</feature>
<dbReference type="Proteomes" id="UP000076532">
    <property type="component" value="Unassembled WGS sequence"/>
</dbReference>
<feature type="chain" id="PRO_5007878972" evidence="1">
    <location>
        <begin position="19"/>
        <end position="124"/>
    </location>
</feature>
<keyword evidence="3" id="KW-1185">Reference proteome</keyword>
<evidence type="ECO:0000313" key="3">
    <source>
        <dbReference type="Proteomes" id="UP000076532"/>
    </source>
</evidence>
<dbReference type="OrthoDB" id="5399817at2759"/>
<protein>
    <submittedName>
        <fullName evidence="2">Uncharacterized protein</fullName>
    </submittedName>
</protein>
<gene>
    <name evidence="2" type="ORF">FIBSPDRAFT_283764</name>
</gene>
<dbReference type="AlphaFoldDB" id="A0A166R4Q2"/>
<proteinExistence type="predicted"/>
<evidence type="ECO:0000313" key="2">
    <source>
        <dbReference type="EMBL" id="KZP27899.1"/>
    </source>
</evidence>
<sequence>MPSSLSSGLLYTAAAVSALTVLGHTKMGYDEVFPSLKNLAAAGDIGAGAAKIGWMEVNQGFFVMAVLCAKWAKYGVRGPYDKALLGMFASTQLWAGWSYLQLGITEPLVPLWGIPALVGLSQLV</sequence>
<accession>A0A166R4Q2</accession>
<keyword evidence="1" id="KW-0732">Signal</keyword>